<keyword evidence="9" id="KW-1185">Reference proteome</keyword>
<evidence type="ECO:0000256" key="5">
    <source>
        <dbReference type="ARBA" id="ARBA00022989"/>
    </source>
</evidence>
<dbReference type="Pfam" id="PF23342">
    <property type="entry name" value="WDR90_beta-prop_4th"/>
    <property type="match status" value="1"/>
</dbReference>
<feature type="transmembrane region" description="Helical" evidence="6">
    <location>
        <begin position="123"/>
        <end position="146"/>
    </location>
</feature>
<dbReference type="PANTHER" id="PTHR13055">
    <property type="entry name" value="TUMOR ENDOTHELIAL MARKER 7 RELATED"/>
    <property type="match status" value="1"/>
</dbReference>
<accession>A0A9Q0EY41</accession>
<feature type="domain" description="WDR90 4th beta-propeller" evidence="7">
    <location>
        <begin position="1"/>
        <end position="65"/>
    </location>
</feature>
<dbReference type="OrthoDB" id="6252103at2759"/>
<evidence type="ECO:0000313" key="9">
    <source>
        <dbReference type="Proteomes" id="UP001148018"/>
    </source>
</evidence>
<dbReference type="GO" id="GO:0016020">
    <property type="term" value="C:membrane"/>
    <property type="evidence" value="ECO:0007669"/>
    <property type="project" value="UniProtKB-SubCell"/>
</dbReference>
<evidence type="ECO:0000256" key="2">
    <source>
        <dbReference type="ARBA" id="ARBA00010297"/>
    </source>
</evidence>
<dbReference type="Proteomes" id="UP001148018">
    <property type="component" value="Unassembled WGS sequence"/>
</dbReference>
<evidence type="ECO:0000259" key="7">
    <source>
        <dbReference type="Pfam" id="PF23342"/>
    </source>
</evidence>
<organism evidence="8 9">
    <name type="scientific">Muraenolepis orangiensis</name>
    <name type="common">Patagonian moray cod</name>
    <dbReference type="NCBI Taxonomy" id="630683"/>
    <lineage>
        <taxon>Eukaryota</taxon>
        <taxon>Metazoa</taxon>
        <taxon>Chordata</taxon>
        <taxon>Craniata</taxon>
        <taxon>Vertebrata</taxon>
        <taxon>Euteleostomi</taxon>
        <taxon>Actinopterygii</taxon>
        <taxon>Neopterygii</taxon>
        <taxon>Teleostei</taxon>
        <taxon>Neoteleostei</taxon>
        <taxon>Acanthomorphata</taxon>
        <taxon>Zeiogadaria</taxon>
        <taxon>Gadariae</taxon>
        <taxon>Gadiformes</taxon>
        <taxon>Muraenolepidoidei</taxon>
        <taxon>Muraenolepididae</taxon>
        <taxon>Muraenolepis</taxon>
    </lineage>
</organism>
<keyword evidence="4" id="KW-0732">Signal</keyword>
<dbReference type="AlphaFoldDB" id="A0A9Q0EY41"/>
<name>A0A9Q0EY41_9TELE</name>
<dbReference type="InterPro" id="IPR031152">
    <property type="entry name" value="PLXDC"/>
</dbReference>
<dbReference type="SUPFAM" id="SSF50998">
    <property type="entry name" value="Quinoprotein alcohol dehydrogenase-like"/>
    <property type="match status" value="1"/>
</dbReference>
<evidence type="ECO:0000256" key="6">
    <source>
        <dbReference type="SAM" id="Phobius"/>
    </source>
</evidence>
<keyword evidence="5 6" id="KW-1133">Transmembrane helix</keyword>
<comment type="similarity">
    <text evidence="2">Belongs to the plexin family.</text>
</comment>
<dbReference type="InterPro" id="IPR055440">
    <property type="entry name" value="Beta-prop_WDR90_4th"/>
</dbReference>
<gene>
    <name evidence="8" type="ORF">NHX12_017351</name>
</gene>
<proteinExistence type="inferred from homology"/>
<evidence type="ECO:0000256" key="1">
    <source>
        <dbReference type="ARBA" id="ARBA00004479"/>
    </source>
</evidence>
<dbReference type="PANTHER" id="PTHR13055:SF10">
    <property type="entry name" value="PLEXIN DOMAIN-CONTAINING PROTEIN 1"/>
    <property type="match status" value="1"/>
</dbReference>
<keyword evidence="6" id="KW-0472">Membrane</keyword>
<comment type="subcellular location">
    <subcellularLocation>
        <location evidence="1">Membrane</location>
        <topology evidence="1">Single-pass type I membrane protein</topology>
    </subcellularLocation>
</comment>
<evidence type="ECO:0000256" key="4">
    <source>
        <dbReference type="ARBA" id="ARBA00022729"/>
    </source>
</evidence>
<dbReference type="InterPro" id="IPR011047">
    <property type="entry name" value="Quinoprotein_ADH-like_sf"/>
</dbReference>
<comment type="caution">
    <text evidence="8">The sequence shown here is derived from an EMBL/GenBank/DDBJ whole genome shotgun (WGS) entry which is preliminary data.</text>
</comment>
<evidence type="ECO:0000256" key="3">
    <source>
        <dbReference type="ARBA" id="ARBA00022692"/>
    </source>
</evidence>
<keyword evidence="3 6" id="KW-0812">Transmembrane</keyword>
<dbReference type="Gene3D" id="2.130.10.10">
    <property type="entry name" value="YVTN repeat-like/Quinoprotein amine dehydrogenase"/>
    <property type="match status" value="1"/>
</dbReference>
<reference evidence="8" key="1">
    <citation type="submission" date="2022-07" db="EMBL/GenBank/DDBJ databases">
        <title>Chromosome-level genome of Muraenolepis orangiensis.</title>
        <authorList>
            <person name="Kim J."/>
        </authorList>
    </citation>
    <scope>NUCLEOTIDE SEQUENCE</scope>
    <source>
        <strain evidence="8">KU_S4_2022</strain>
        <tissue evidence="8">Muscle</tissue>
    </source>
</reference>
<protein>
    <recommendedName>
        <fullName evidence="7">WDR90 4th beta-propeller domain-containing protein</fullName>
    </recommendedName>
</protein>
<sequence length="201" mass="21880">MERKLRPHGAPVTAVRYSAHGHVILSAGKNGLLAVSNPDNGNTLRVLNDHKGAQITSLQCVAKQDGEDPPPSLAAFCPTDPGLVVYTGYGVEKEISFYSLARKRHLQDSQTVPPPPRITENTAIIAGVVAALVVLVALTLLAVYYINTHPTVAPPFYLMQGRTNNYWPSMKFRNQGCHSTYAEVELGVHEKDGFIEAEQCC</sequence>
<dbReference type="EMBL" id="JANIIK010000030">
    <property type="protein sequence ID" value="KAJ3615379.1"/>
    <property type="molecule type" value="Genomic_DNA"/>
</dbReference>
<dbReference type="InterPro" id="IPR015943">
    <property type="entry name" value="WD40/YVTN_repeat-like_dom_sf"/>
</dbReference>
<evidence type="ECO:0000313" key="8">
    <source>
        <dbReference type="EMBL" id="KAJ3615379.1"/>
    </source>
</evidence>